<evidence type="ECO:0000256" key="4">
    <source>
        <dbReference type="PROSITE-ProRule" id="PRU00169"/>
    </source>
</evidence>
<dbReference type="PRINTS" id="PR00344">
    <property type="entry name" value="BCTRLSENSOR"/>
</dbReference>
<dbReference type="SUPFAM" id="SSF47384">
    <property type="entry name" value="Homodimeric domain of signal transducing histidine kinase"/>
    <property type="match status" value="1"/>
</dbReference>
<dbReference type="SMART" id="SM00091">
    <property type="entry name" value="PAS"/>
    <property type="match status" value="2"/>
</dbReference>
<dbReference type="PANTHER" id="PTHR43065">
    <property type="entry name" value="SENSOR HISTIDINE KINASE"/>
    <property type="match status" value="1"/>
</dbReference>
<dbReference type="InterPro" id="IPR011006">
    <property type="entry name" value="CheY-like_superfamily"/>
</dbReference>
<dbReference type="PANTHER" id="PTHR43065:SF42">
    <property type="entry name" value="TWO-COMPONENT SENSOR PPRA"/>
    <property type="match status" value="1"/>
</dbReference>
<protein>
    <recommendedName>
        <fullName evidence="2">histidine kinase</fullName>
        <ecNumber evidence="2">2.7.13.3</ecNumber>
    </recommendedName>
</protein>
<feature type="region of interest" description="Disordered" evidence="6">
    <location>
        <begin position="1"/>
        <end position="20"/>
    </location>
</feature>
<organism evidence="10 11">
    <name type="scientific">Sphingobium vermicomposti</name>
    <dbReference type="NCBI Taxonomy" id="529005"/>
    <lineage>
        <taxon>Bacteria</taxon>
        <taxon>Pseudomonadati</taxon>
        <taxon>Pseudomonadota</taxon>
        <taxon>Alphaproteobacteria</taxon>
        <taxon>Sphingomonadales</taxon>
        <taxon>Sphingomonadaceae</taxon>
        <taxon>Sphingobium</taxon>
    </lineage>
</organism>
<dbReference type="SMART" id="SM00448">
    <property type="entry name" value="REC"/>
    <property type="match status" value="1"/>
</dbReference>
<dbReference type="Gene3D" id="3.30.565.10">
    <property type="entry name" value="Histidine kinase-like ATPase, C-terminal domain"/>
    <property type="match status" value="1"/>
</dbReference>
<evidence type="ECO:0000256" key="5">
    <source>
        <dbReference type="SAM" id="Coils"/>
    </source>
</evidence>
<dbReference type="EMBL" id="JAASQR010000001">
    <property type="protein sequence ID" value="NIJ15666.1"/>
    <property type="molecule type" value="Genomic_DNA"/>
</dbReference>
<feature type="domain" description="Histidine kinase" evidence="7">
    <location>
        <begin position="606"/>
        <end position="826"/>
    </location>
</feature>
<dbReference type="InterPro" id="IPR003661">
    <property type="entry name" value="HisK_dim/P_dom"/>
</dbReference>
<dbReference type="InterPro" id="IPR000014">
    <property type="entry name" value="PAS"/>
</dbReference>
<evidence type="ECO:0000259" key="7">
    <source>
        <dbReference type="PROSITE" id="PS50109"/>
    </source>
</evidence>
<dbReference type="Pfam" id="PF08448">
    <property type="entry name" value="PAS_4"/>
    <property type="match status" value="4"/>
</dbReference>
<evidence type="ECO:0000256" key="2">
    <source>
        <dbReference type="ARBA" id="ARBA00012438"/>
    </source>
</evidence>
<dbReference type="Pfam" id="PF02518">
    <property type="entry name" value="HATPase_c"/>
    <property type="match status" value="1"/>
</dbReference>
<name>A0A846MG13_9SPHN</name>
<feature type="domain" description="PAC" evidence="9">
    <location>
        <begin position="405"/>
        <end position="457"/>
    </location>
</feature>
<comment type="catalytic activity">
    <reaction evidence="1">
        <text>ATP + protein L-histidine = ADP + protein N-phospho-L-histidine.</text>
        <dbReference type="EC" id="2.7.13.3"/>
    </reaction>
</comment>
<dbReference type="Gene3D" id="3.30.450.20">
    <property type="entry name" value="PAS domain"/>
    <property type="match status" value="4"/>
</dbReference>
<comment type="caution">
    <text evidence="10">The sequence shown here is derived from an EMBL/GenBank/DDBJ whole genome shotgun (WGS) entry which is preliminary data.</text>
</comment>
<dbReference type="SUPFAM" id="SSF52172">
    <property type="entry name" value="CheY-like"/>
    <property type="match status" value="1"/>
</dbReference>
<dbReference type="PROSITE" id="PS50110">
    <property type="entry name" value="RESPONSE_REGULATORY"/>
    <property type="match status" value="1"/>
</dbReference>
<dbReference type="InterPro" id="IPR000700">
    <property type="entry name" value="PAS-assoc_C"/>
</dbReference>
<dbReference type="InterPro" id="IPR005467">
    <property type="entry name" value="His_kinase_dom"/>
</dbReference>
<evidence type="ECO:0000259" key="9">
    <source>
        <dbReference type="PROSITE" id="PS50113"/>
    </source>
</evidence>
<feature type="coiled-coil region" evidence="5">
    <location>
        <begin position="299"/>
        <end position="330"/>
    </location>
</feature>
<feature type="domain" description="PAC" evidence="9">
    <location>
        <begin position="253"/>
        <end position="308"/>
    </location>
</feature>
<dbReference type="InterPro" id="IPR004358">
    <property type="entry name" value="Sig_transdc_His_kin-like_C"/>
</dbReference>
<evidence type="ECO:0000256" key="3">
    <source>
        <dbReference type="ARBA" id="ARBA00022553"/>
    </source>
</evidence>
<evidence type="ECO:0000313" key="11">
    <source>
        <dbReference type="Proteomes" id="UP000576821"/>
    </source>
</evidence>
<dbReference type="InterPro" id="IPR013656">
    <property type="entry name" value="PAS_4"/>
</dbReference>
<dbReference type="SMART" id="SM00388">
    <property type="entry name" value="HisKA"/>
    <property type="match status" value="1"/>
</dbReference>
<dbReference type="SMART" id="SM00387">
    <property type="entry name" value="HATPase_c"/>
    <property type="match status" value="1"/>
</dbReference>
<dbReference type="InterPro" id="IPR036890">
    <property type="entry name" value="HATPase_C_sf"/>
</dbReference>
<dbReference type="Pfam" id="PF00072">
    <property type="entry name" value="Response_reg"/>
    <property type="match status" value="1"/>
</dbReference>
<dbReference type="Pfam" id="PF00512">
    <property type="entry name" value="HisKA"/>
    <property type="match status" value="1"/>
</dbReference>
<gene>
    <name evidence="10" type="ORF">FHS54_000615</name>
</gene>
<dbReference type="Gene3D" id="1.10.287.130">
    <property type="match status" value="1"/>
</dbReference>
<dbReference type="InterPro" id="IPR036097">
    <property type="entry name" value="HisK_dim/P_sf"/>
</dbReference>
<dbReference type="RefSeq" id="WP_167302303.1">
    <property type="nucleotide sequence ID" value="NZ_JAASQR010000001.1"/>
</dbReference>
<dbReference type="InterPro" id="IPR001789">
    <property type="entry name" value="Sig_transdc_resp-reg_receiver"/>
</dbReference>
<dbReference type="SUPFAM" id="SSF55874">
    <property type="entry name" value="ATPase domain of HSP90 chaperone/DNA topoisomerase II/histidine kinase"/>
    <property type="match status" value="1"/>
</dbReference>
<keyword evidence="5" id="KW-0175">Coiled coil</keyword>
<dbReference type="InterPro" id="IPR035965">
    <property type="entry name" value="PAS-like_dom_sf"/>
</dbReference>
<feature type="modified residue" description="4-aspartylphosphate" evidence="4">
    <location>
        <position position="897"/>
    </location>
</feature>
<dbReference type="PROSITE" id="PS50109">
    <property type="entry name" value="HIS_KIN"/>
    <property type="match status" value="1"/>
</dbReference>
<dbReference type="CDD" id="cd00082">
    <property type="entry name" value="HisKA"/>
    <property type="match status" value="1"/>
</dbReference>
<evidence type="ECO:0000313" key="10">
    <source>
        <dbReference type="EMBL" id="NIJ15666.1"/>
    </source>
</evidence>
<keyword evidence="3 4" id="KW-0597">Phosphoprotein</keyword>
<evidence type="ECO:0000256" key="6">
    <source>
        <dbReference type="SAM" id="MobiDB-lite"/>
    </source>
</evidence>
<proteinExistence type="predicted"/>
<dbReference type="AlphaFoldDB" id="A0A846MG13"/>
<dbReference type="SUPFAM" id="SSF55785">
    <property type="entry name" value="PYP-like sensor domain (PAS domain)"/>
    <property type="match status" value="4"/>
</dbReference>
<dbReference type="EC" id="2.7.13.3" evidence="2"/>
<dbReference type="Proteomes" id="UP000576821">
    <property type="component" value="Unassembled WGS sequence"/>
</dbReference>
<sequence>MPETVTPTHEDRSGDDLDFLSGGGEMGARIRAYDWANTPLGPPETWPQSLRSALSICLHSSFPTAIYWGSDLHILYNDAWAPIPAERHPAALGRPARDVWSDIWDVIGHQFDQVRRTGEGYATYDQMLPMVRAGTAQETYWNYSFTPIRGEDGTVAGVLNQGHETTARIMSERQVLAERERLRQMFDQAPGFMAMLQGDQHVFELANAAYIKLIGRSDILGKTVCEALPEVEGQGYFELLDKVYKTGEPYVGIAVPVELQRQGSAPPERRFVDMVYQPVIDAQGQVTGLFVEGSDVTERVQAEEGLRRSESRLRDLNETLEQRIAAVLAERKVFADLFETTSALVQILDRDYNFLAINAASADEYQRIFGFRPAAGDKLLRLLKNTPYHGGIKALWSRVLAGEAFSQVSEFTDQQGERHWYDMKFAPVRSPDGEIIGASLFGYDVTTRIHEQQQLANAETARREADALYRAYFENTAEALFVIGVGEDGSFSIEELNPAHEALTGLCTADLRGKPLDQQLPPDVAAQVAVNYRRAASSAESISYREIVDLPGGRRHWDTVLMPVTGANGRVGRIIGSSRDVTARVQAEEQLRQSQKLEAMGSLTGGVSHDFNNLLAPIIGALDLLQRRGVGGEREQRLIDGALQSAERARLLVQRLLAFARRQPLQTISVDVRELVHGMADLIASTAGPQIKVVVDVAKELPGAVADPNQLEMALLNLAVNARDAMPEGGTLRISAIHAEVEPGHAANLSPGSYVRLSVADTGIGMDAETLKRAIEPFYSTKGVGKGTGLGLSMAHGLAAQLGGGLTIASEPGIGTNIELWLPAGGTPDTIQQDNGGSAPGQRRKGTVLLVEDEALVRASTADMLTELGFGVVEASSAEDALDRLSAGLSPDLIVTDHLMPGRSGSDLAMEVRGRWPHVPVLLVSGYAESDGVAPDLARLVKPFRQVDLAAHVAALTGGD</sequence>
<dbReference type="NCBIfam" id="TIGR00229">
    <property type="entry name" value="sensory_box"/>
    <property type="match status" value="3"/>
</dbReference>
<evidence type="ECO:0000256" key="1">
    <source>
        <dbReference type="ARBA" id="ARBA00000085"/>
    </source>
</evidence>
<dbReference type="Gene3D" id="3.40.50.2300">
    <property type="match status" value="1"/>
</dbReference>
<evidence type="ECO:0000259" key="8">
    <source>
        <dbReference type="PROSITE" id="PS50110"/>
    </source>
</evidence>
<keyword evidence="11" id="KW-1185">Reference proteome</keyword>
<dbReference type="PROSITE" id="PS50113">
    <property type="entry name" value="PAC"/>
    <property type="match status" value="3"/>
</dbReference>
<feature type="domain" description="PAC" evidence="9">
    <location>
        <begin position="540"/>
        <end position="593"/>
    </location>
</feature>
<dbReference type="CDD" id="cd00130">
    <property type="entry name" value="PAS"/>
    <property type="match status" value="1"/>
</dbReference>
<dbReference type="GO" id="GO:0000155">
    <property type="term" value="F:phosphorelay sensor kinase activity"/>
    <property type="evidence" value="ECO:0007669"/>
    <property type="project" value="InterPro"/>
</dbReference>
<reference evidence="10 11" key="1">
    <citation type="submission" date="2020-03" db="EMBL/GenBank/DDBJ databases">
        <title>Genomic Encyclopedia of Type Strains, Phase IV (KMG-IV): sequencing the most valuable type-strain genomes for metagenomic binning, comparative biology and taxonomic classification.</title>
        <authorList>
            <person name="Goeker M."/>
        </authorList>
    </citation>
    <scope>NUCLEOTIDE SEQUENCE [LARGE SCALE GENOMIC DNA]</scope>
    <source>
        <strain evidence="10 11">DSM 21299</strain>
    </source>
</reference>
<accession>A0A846MG13</accession>
<feature type="domain" description="Response regulatory" evidence="8">
    <location>
        <begin position="847"/>
        <end position="957"/>
    </location>
</feature>
<dbReference type="InterPro" id="IPR003594">
    <property type="entry name" value="HATPase_dom"/>
</dbReference>